<dbReference type="InterPro" id="IPR005702">
    <property type="entry name" value="Wzc-like_C"/>
</dbReference>
<reference evidence="4" key="1">
    <citation type="journal article" date="2019" name="Int. J. Syst. Evol. Microbiol.">
        <title>The Global Catalogue of Microorganisms (GCM) 10K type strain sequencing project: providing services to taxonomists for standard genome sequencing and annotation.</title>
        <authorList>
            <consortium name="The Broad Institute Genomics Platform"/>
            <consortium name="The Broad Institute Genome Sequencing Center for Infectious Disease"/>
            <person name="Wu L."/>
            <person name="Ma J."/>
        </authorList>
    </citation>
    <scope>NUCLEOTIDE SEQUENCE [LARGE SCALE GENOMIC DNA]</scope>
    <source>
        <strain evidence="4">NBRC 102407</strain>
    </source>
</reference>
<dbReference type="PANTHER" id="PTHR32309">
    <property type="entry name" value="TYROSINE-PROTEIN KINASE"/>
    <property type="match status" value="1"/>
</dbReference>
<dbReference type="EMBL" id="BSPX01000005">
    <property type="protein sequence ID" value="GLT21221.1"/>
    <property type="molecule type" value="Genomic_DNA"/>
</dbReference>
<proteinExistence type="predicted"/>
<dbReference type="SUPFAM" id="SSF160246">
    <property type="entry name" value="EspE N-terminal domain-like"/>
    <property type="match status" value="1"/>
</dbReference>
<dbReference type="PANTHER" id="PTHR32309:SF13">
    <property type="entry name" value="FERRIC ENTEROBACTIN TRANSPORT PROTEIN FEPE"/>
    <property type="match status" value="1"/>
</dbReference>
<protein>
    <recommendedName>
        <fullName evidence="5">Chain length determinant protein tyrosine kinase EpsG</fullName>
    </recommendedName>
</protein>
<comment type="caution">
    <text evidence="3">The sequence shown here is derived from an EMBL/GenBank/DDBJ whole genome shotgun (WGS) entry which is preliminary data.</text>
</comment>
<evidence type="ECO:0000313" key="4">
    <source>
        <dbReference type="Proteomes" id="UP001157167"/>
    </source>
</evidence>
<sequence length="297" mass="31410">MDMKSFSGHSHVSAFEKPPVAFPNLGEILVSTGRLSADAVARVTARQRERGIPFGAAAIELGLVTQADVHAALSRQFDYPVLSAGDQGADPELVAAFEPTSPRVEALRKLRSQLVLRRMANPLLRTVAIVGPVRGEGRSWLAANLAVVFSQLGERTLLVDGDLRNPRQQTLFRLPPAGGLASRLAERGDKGGAIQPHSRFDHLSVLQAGIVPPNPQELLARPAFGAQIAVARETFEMTLVDTPADEVGADAQLVAATCGSAIIVARRHASAHKRVAALSAGLRDAGVVVIGGVLLDF</sequence>
<gene>
    <name evidence="3" type="ORF">GCM10007933_06730</name>
</gene>
<organism evidence="3 4">
    <name type="scientific">Zoogloea oryzae</name>
    <dbReference type="NCBI Taxonomy" id="310767"/>
    <lineage>
        <taxon>Bacteria</taxon>
        <taxon>Pseudomonadati</taxon>
        <taxon>Pseudomonadota</taxon>
        <taxon>Betaproteobacteria</taxon>
        <taxon>Rhodocyclales</taxon>
        <taxon>Zoogloeaceae</taxon>
        <taxon>Zoogloea</taxon>
    </lineage>
</organism>
<keyword evidence="4" id="KW-1185">Reference proteome</keyword>
<name>A0ABQ6F8J4_9RHOO</name>
<keyword evidence="1" id="KW-0547">Nucleotide-binding</keyword>
<dbReference type="InterPro" id="IPR037257">
    <property type="entry name" value="T2SS_E_N_sf"/>
</dbReference>
<dbReference type="InterPro" id="IPR027417">
    <property type="entry name" value="P-loop_NTPase"/>
</dbReference>
<keyword evidence="2" id="KW-0067">ATP-binding</keyword>
<evidence type="ECO:0000256" key="1">
    <source>
        <dbReference type="ARBA" id="ARBA00022741"/>
    </source>
</evidence>
<dbReference type="SUPFAM" id="SSF52540">
    <property type="entry name" value="P-loop containing nucleoside triphosphate hydrolases"/>
    <property type="match status" value="1"/>
</dbReference>
<accession>A0ABQ6F8J4</accession>
<dbReference type="InterPro" id="IPR050445">
    <property type="entry name" value="Bact_polysacc_biosynth/exp"/>
</dbReference>
<evidence type="ECO:0000256" key="2">
    <source>
        <dbReference type="ARBA" id="ARBA00022840"/>
    </source>
</evidence>
<evidence type="ECO:0000313" key="3">
    <source>
        <dbReference type="EMBL" id="GLT21221.1"/>
    </source>
</evidence>
<dbReference type="Gene3D" id="3.40.50.300">
    <property type="entry name" value="P-loop containing nucleotide triphosphate hydrolases"/>
    <property type="match status" value="1"/>
</dbReference>
<dbReference type="Proteomes" id="UP001157167">
    <property type="component" value="Unassembled WGS sequence"/>
</dbReference>
<dbReference type="CDD" id="cd05387">
    <property type="entry name" value="BY-kinase"/>
    <property type="match status" value="1"/>
</dbReference>
<evidence type="ECO:0008006" key="5">
    <source>
        <dbReference type="Google" id="ProtNLM"/>
    </source>
</evidence>